<keyword evidence="3" id="KW-1185">Reference proteome</keyword>
<dbReference type="Proteomes" id="UP001145021">
    <property type="component" value="Unassembled WGS sequence"/>
</dbReference>
<dbReference type="Gene3D" id="3.40.140.10">
    <property type="entry name" value="Cytidine Deaminase, domain 2"/>
    <property type="match status" value="1"/>
</dbReference>
<name>A0A9W7XIG7_9FUNG</name>
<protein>
    <recommendedName>
        <fullName evidence="1">CMP/dCMP-type deaminase domain-containing protein</fullName>
    </recommendedName>
</protein>
<evidence type="ECO:0000313" key="2">
    <source>
        <dbReference type="EMBL" id="KAJ1644152.1"/>
    </source>
</evidence>
<comment type="caution">
    <text evidence="2">The sequence shown here is derived from an EMBL/GenBank/DDBJ whole genome shotgun (WGS) entry which is preliminary data.</text>
</comment>
<dbReference type="PANTHER" id="PTHR11079:SF162">
    <property type="entry name" value="RIBOFLAVIN BIOSYNTHESIS PROTEIN PYRD, CHLOROPLASTIC"/>
    <property type="match status" value="1"/>
</dbReference>
<gene>
    <name evidence="2" type="ORF">LPJ64_004141</name>
</gene>
<dbReference type="GO" id="GO:0008835">
    <property type="term" value="F:diaminohydroxyphosphoribosylaminopyrimidine deaminase activity"/>
    <property type="evidence" value="ECO:0007669"/>
    <property type="project" value="TreeGrafter"/>
</dbReference>
<dbReference type="PANTHER" id="PTHR11079">
    <property type="entry name" value="CYTOSINE DEAMINASE FAMILY MEMBER"/>
    <property type="match status" value="1"/>
</dbReference>
<evidence type="ECO:0000313" key="3">
    <source>
        <dbReference type="Proteomes" id="UP001145021"/>
    </source>
</evidence>
<dbReference type="PROSITE" id="PS51747">
    <property type="entry name" value="CYT_DCMP_DEAMINASES_2"/>
    <property type="match status" value="1"/>
</dbReference>
<reference evidence="2" key="1">
    <citation type="submission" date="2022-07" db="EMBL/GenBank/DDBJ databases">
        <title>Phylogenomic reconstructions and comparative analyses of Kickxellomycotina fungi.</title>
        <authorList>
            <person name="Reynolds N.K."/>
            <person name="Stajich J.E."/>
            <person name="Barry K."/>
            <person name="Grigoriev I.V."/>
            <person name="Crous P."/>
            <person name="Smith M.E."/>
        </authorList>
    </citation>
    <scope>NUCLEOTIDE SEQUENCE</scope>
    <source>
        <strain evidence="2">NBRC 105413</strain>
    </source>
</reference>
<dbReference type="AlphaFoldDB" id="A0A9W7XIG7"/>
<dbReference type="Pfam" id="PF00383">
    <property type="entry name" value="dCMP_cyt_deam_1"/>
    <property type="match status" value="1"/>
</dbReference>
<feature type="domain" description="CMP/dCMP-type deaminase" evidence="1">
    <location>
        <begin position="25"/>
        <end position="141"/>
    </location>
</feature>
<dbReference type="EMBL" id="JANBOH010000189">
    <property type="protein sequence ID" value="KAJ1644152.1"/>
    <property type="molecule type" value="Genomic_DNA"/>
</dbReference>
<evidence type="ECO:0000259" key="1">
    <source>
        <dbReference type="PROSITE" id="PS51747"/>
    </source>
</evidence>
<dbReference type="SUPFAM" id="SSF53927">
    <property type="entry name" value="Cytidine deaminase-like"/>
    <property type="match status" value="1"/>
</dbReference>
<dbReference type="InterPro" id="IPR016193">
    <property type="entry name" value="Cytidine_deaminase-like"/>
</dbReference>
<sequence length="173" mass="18796">MLEEPHKRRGTFTIIDHDDGGRQVELHTEFMRLAIMQANMALPSNNSFTTGVLLVNGMQVVSEGHSRESHAPTLHAAASAITKARQNPHSSHLVPGSTLYTTMEPCSSENVSKVPCTKFIIDAGISKVVIGVKEPDSFIDCNGVKVLCNAGIDVVHLLFLQEECLAPNIHLLT</sequence>
<accession>A0A9W7XIG7</accession>
<dbReference type="GO" id="GO:0006139">
    <property type="term" value="P:nucleobase-containing compound metabolic process"/>
    <property type="evidence" value="ECO:0007669"/>
    <property type="project" value="UniProtKB-ARBA"/>
</dbReference>
<organism evidence="2 3">
    <name type="scientific">Coemansia asiatica</name>
    <dbReference type="NCBI Taxonomy" id="1052880"/>
    <lineage>
        <taxon>Eukaryota</taxon>
        <taxon>Fungi</taxon>
        <taxon>Fungi incertae sedis</taxon>
        <taxon>Zoopagomycota</taxon>
        <taxon>Kickxellomycotina</taxon>
        <taxon>Kickxellomycetes</taxon>
        <taxon>Kickxellales</taxon>
        <taxon>Kickxellaceae</taxon>
        <taxon>Coemansia</taxon>
    </lineage>
</organism>
<proteinExistence type="predicted"/>
<dbReference type="InterPro" id="IPR002125">
    <property type="entry name" value="CMP_dCMP_dom"/>
</dbReference>